<name>A0A066ZBH2_9ACTN</name>
<sequence>MIFRQNRDVLRVPRVSRPRPDILRHHPGLATSPPSRYSLRVAGAAGPPCRCCSRARFRARRGGRARRPGAGRRGTAPGCGVCAACARPGTGQTVAETPAERPQPHTHGDRPDTMTAHQVRRRGAGRTRAGEGGDAQSRAADRAAARRPVRGPPGRPDGRSAGRPPGVGAPTGPHGRPGRRHGGGGAGERRTRPRLHRPFLARAPRHPDARNAPDLPGRGGIRRLPRLRPPLRGPGRRTRRPAHAARYRRRTGPAVRPVGPAALQVFRC</sequence>
<proteinExistence type="predicted"/>
<dbReference type="AlphaFoldDB" id="A0A066ZBH2"/>
<feature type="region of interest" description="Disordered" evidence="1">
    <location>
        <begin position="59"/>
        <end position="78"/>
    </location>
</feature>
<reference evidence="2 3" key="1">
    <citation type="submission" date="2014-05" db="EMBL/GenBank/DDBJ databases">
        <title>Draft Genome Sequence of Kitasatospora cheerisanensis KCTC 2395.</title>
        <authorList>
            <person name="Nam D.H."/>
        </authorList>
    </citation>
    <scope>NUCLEOTIDE SEQUENCE [LARGE SCALE GENOMIC DNA]</scope>
    <source>
        <strain evidence="2 3">KCTC 2395</strain>
    </source>
</reference>
<feature type="region of interest" description="Disordered" evidence="1">
    <location>
        <begin position="92"/>
        <end position="259"/>
    </location>
</feature>
<feature type="compositionally biased region" description="Basic and acidic residues" evidence="1">
    <location>
        <begin position="98"/>
        <end position="112"/>
    </location>
</feature>
<dbReference type="HOGENOM" id="CLU_1037387_0_0_11"/>
<evidence type="ECO:0000256" key="1">
    <source>
        <dbReference type="SAM" id="MobiDB-lite"/>
    </source>
</evidence>
<feature type="compositionally biased region" description="Basic residues" evidence="1">
    <location>
        <begin position="234"/>
        <end position="251"/>
    </location>
</feature>
<feature type="compositionally biased region" description="Low complexity" evidence="1">
    <location>
        <begin position="159"/>
        <end position="174"/>
    </location>
</feature>
<dbReference type="PATRIC" id="fig|1348663.4.peg.688"/>
<evidence type="ECO:0000313" key="2">
    <source>
        <dbReference type="EMBL" id="KDN87505.1"/>
    </source>
</evidence>
<keyword evidence="3" id="KW-1185">Reference proteome</keyword>
<accession>A0A066ZBH2</accession>
<evidence type="ECO:0000313" key="3">
    <source>
        <dbReference type="Proteomes" id="UP000027178"/>
    </source>
</evidence>
<dbReference type="EMBL" id="JNBY01000033">
    <property type="protein sequence ID" value="KDN87505.1"/>
    <property type="molecule type" value="Genomic_DNA"/>
</dbReference>
<comment type="caution">
    <text evidence="2">The sequence shown here is derived from an EMBL/GenBank/DDBJ whole genome shotgun (WGS) entry which is preliminary data.</text>
</comment>
<protein>
    <submittedName>
        <fullName evidence="2">Uncharacterized protein</fullName>
    </submittedName>
</protein>
<gene>
    <name evidence="2" type="ORF">KCH_07210</name>
</gene>
<feature type="compositionally biased region" description="Basic residues" evidence="1">
    <location>
        <begin position="59"/>
        <end position="70"/>
    </location>
</feature>
<organism evidence="2 3">
    <name type="scientific">Kitasatospora cheerisanensis KCTC 2395</name>
    <dbReference type="NCBI Taxonomy" id="1348663"/>
    <lineage>
        <taxon>Bacteria</taxon>
        <taxon>Bacillati</taxon>
        <taxon>Actinomycetota</taxon>
        <taxon>Actinomycetes</taxon>
        <taxon>Kitasatosporales</taxon>
        <taxon>Streptomycetaceae</taxon>
        <taxon>Kitasatospora</taxon>
    </lineage>
</organism>
<dbReference type="Proteomes" id="UP000027178">
    <property type="component" value="Unassembled WGS sequence"/>
</dbReference>